<dbReference type="EMBL" id="JAUDDW010000035">
    <property type="protein sequence ID" value="MDM8267074.1"/>
    <property type="molecule type" value="Genomic_DNA"/>
</dbReference>
<dbReference type="Proteomes" id="UP001529343">
    <property type="component" value="Unassembled WGS sequence"/>
</dbReference>
<evidence type="ECO:0000313" key="1">
    <source>
        <dbReference type="EMBL" id="MDM8267074.1"/>
    </source>
</evidence>
<keyword evidence="2" id="KW-1185">Reference proteome</keyword>
<protein>
    <submittedName>
        <fullName evidence="1">Uncharacterized protein</fullName>
    </submittedName>
</protein>
<reference evidence="1 2" key="2">
    <citation type="submission" date="2023-06" db="EMBL/GenBank/DDBJ databases">
        <authorList>
            <person name="Zeman M."/>
            <person name="Kubasova T."/>
            <person name="Jahodarova E."/>
            <person name="Nykrynova M."/>
            <person name="Rychlik I."/>
        </authorList>
    </citation>
    <scope>NUCLEOTIDE SEQUENCE [LARGE SCALE GENOMIC DNA]</scope>
    <source>
        <strain evidence="1 2">161_Gplus</strain>
    </source>
</reference>
<accession>A0ABT7UZE2</accession>
<comment type="caution">
    <text evidence="1">The sequence shown here is derived from an EMBL/GenBank/DDBJ whole genome shotgun (WGS) entry which is preliminary data.</text>
</comment>
<dbReference type="RefSeq" id="WP_289586467.1">
    <property type="nucleotide sequence ID" value="NZ_JAUDDW010000035.1"/>
</dbReference>
<reference evidence="2" key="1">
    <citation type="submission" date="2023-06" db="EMBL/GenBank/DDBJ databases">
        <title>Identification and characterization of horizontal gene transfer across gut microbiota members of farm animals based on homology search.</title>
        <authorList>
            <person name="Zeman M."/>
            <person name="Kubasova T."/>
            <person name="Jahodarova E."/>
            <person name="Nykrynova M."/>
            <person name="Rychlik I."/>
        </authorList>
    </citation>
    <scope>NUCLEOTIDE SEQUENCE [LARGE SCALE GENOMIC DNA]</scope>
    <source>
        <strain evidence="2">161_Gplus</strain>
    </source>
</reference>
<evidence type="ECO:0000313" key="2">
    <source>
        <dbReference type="Proteomes" id="UP001529343"/>
    </source>
</evidence>
<proteinExistence type="predicted"/>
<gene>
    <name evidence="1" type="ORF">QUW44_07940</name>
</gene>
<name>A0ABT7UZE2_9LACO</name>
<organism evidence="1 2">
    <name type="scientific">Limosilactobacillus pontis</name>
    <dbReference type="NCBI Taxonomy" id="35787"/>
    <lineage>
        <taxon>Bacteria</taxon>
        <taxon>Bacillati</taxon>
        <taxon>Bacillota</taxon>
        <taxon>Bacilli</taxon>
        <taxon>Lactobacillales</taxon>
        <taxon>Lactobacillaceae</taxon>
        <taxon>Limosilactobacillus</taxon>
    </lineage>
</organism>
<sequence length="151" mass="17771">MMNFTKNAENTQGQAMDRFYGMFCNGVLLDFLDYARNHSIKYTKSGDNYIFYWNYMAKNLTDEENQSLGDYKYVIMIVEKMYSVEKRDMVEYYSVFGTNDDKKSEKFNAFAEAGKLSEENDLKLNTQELEGKIFPSRNDRRKMAENGMYLG</sequence>